<dbReference type="AlphaFoldDB" id="A0A0U1DR56"/>
<evidence type="ECO:0000313" key="2">
    <source>
        <dbReference type="Proteomes" id="UP000199601"/>
    </source>
</evidence>
<dbReference type="EMBL" id="CTEC01000002">
    <property type="protein sequence ID" value="CQD19601.1"/>
    <property type="molecule type" value="Genomic_DNA"/>
</dbReference>
<dbReference type="Proteomes" id="UP000199601">
    <property type="component" value="Unassembled WGS sequence"/>
</dbReference>
<evidence type="ECO:0000313" key="1">
    <source>
        <dbReference type="EMBL" id="CQD19601.1"/>
    </source>
</evidence>
<accession>A0A0U1DR56</accession>
<sequence length="49" mass="4925">MLTWSKLVLALMLTSLTLALSGCLLTIPPFAVCIPATPATPPGGIVGAC</sequence>
<keyword evidence="2" id="KW-1185">Reference proteome</keyword>
<protein>
    <recommendedName>
        <fullName evidence="3">Lipoprotein</fullName>
    </recommendedName>
</protein>
<organism evidence="1 2">
    <name type="scientific">Mycobacterium europaeum</name>
    <dbReference type="NCBI Taxonomy" id="761804"/>
    <lineage>
        <taxon>Bacteria</taxon>
        <taxon>Bacillati</taxon>
        <taxon>Actinomycetota</taxon>
        <taxon>Actinomycetes</taxon>
        <taxon>Mycobacteriales</taxon>
        <taxon>Mycobacteriaceae</taxon>
        <taxon>Mycobacterium</taxon>
        <taxon>Mycobacterium simiae complex</taxon>
    </lineage>
</organism>
<reference evidence="2" key="1">
    <citation type="submission" date="2015-03" db="EMBL/GenBank/DDBJ databases">
        <authorList>
            <person name="Urmite Genomes"/>
        </authorList>
    </citation>
    <scope>NUCLEOTIDE SEQUENCE [LARGE SCALE GENOMIC DNA]</scope>
    <source>
        <strain evidence="2">CSUR P1344</strain>
    </source>
</reference>
<name>A0A0U1DR56_9MYCO</name>
<evidence type="ECO:0008006" key="3">
    <source>
        <dbReference type="Google" id="ProtNLM"/>
    </source>
</evidence>
<gene>
    <name evidence="1" type="ORF">BN000_04587</name>
</gene>
<proteinExistence type="predicted"/>
<dbReference type="RefSeq" id="WP_167542749.1">
    <property type="nucleotide sequence ID" value="NZ_CTEC01000002.1"/>
</dbReference>
<dbReference type="PROSITE" id="PS51257">
    <property type="entry name" value="PROKAR_LIPOPROTEIN"/>
    <property type="match status" value="1"/>
</dbReference>